<sequence length="90" mass="10065">MVQHDLNQALQRMRAKNIPLTPQRCAILTFLYAQGSYTTVKDICEALIDKYPHMNAMTVNSSLHVFKQLGLVNELPVVGASLRYEAAICS</sequence>
<evidence type="ECO:0000313" key="1">
    <source>
        <dbReference type="EMBL" id="MCY9695951.1"/>
    </source>
</evidence>
<dbReference type="SUPFAM" id="SSF46785">
    <property type="entry name" value="Winged helix' DNA-binding domain"/>
    <property type="match status" value="1"/>
</dbReference>
<dbReference type="InterPro" id="IPR036390">
    <property type="entry name" value="WH_DNA-bd_sf"/>
</dbReference>
<keyword evidence="2" id="KW-1185">Reference proteome</keyword>
<name>A0ABT4GIE4_9BACL</name>
<dbReference type="Proteomes" id="UP001527099">
    <property type="component" value="Unassembled WGS sequence"/>
</dbReference>
<reference evidence="1 2" key="1">
    <citation type="submission" date="2022-05" db="EMBL/GenBank/DDBJ databases">
        <title>Genome Sequencing of Bee-Associated Microbes.</title>
        <authorList>
            <person name="Dunlap C."/>
        </authorList>
    </citation>
    <scope>NUCLEOTIDE SEQUENCE [LARGE SCALE GENOMIC DNA]</scope>
    <source>
        <strain evidence="1 2">NRRL B-14421</strain>
    </source>
</reference>
<dbReference type="InterPro" id="IPR036388">
    <property type="entry name" value="WH-like_DNA-bd_sf"/>
</dbReference>
<dbReference type="RefSeq" id="WP_051253912.1">
    <property type="nucleotide sequence ID" value="NZ_JAMDMW010000120.1"/>
</dbReference>
<proteinExistence type="predicted"/>
<evidence type="ECO:0000313" key="2">
    <source>
        <dbReference type="Proteomes" id="UP001527099"/>
    </source>
</evidence>
<dbReference type="EMBL" id="JAMDMX010000083">
    <property type="protein sequence ID" value="MCY9695951.1"/>
    <property type="molecule type" value="Genomic_DNA"/>
</dbReference>
<gene>
    <name evidence="1" type="ORF">M5X19_24035</name>
</gene>
<dbReference type="Pfam" id="PF01475">
    <property type="entry name" value="FUR"/>
    <property type="match status" value="1"/>
</dbReference>
<comment type="caution">
    <text evidence="1">The sequence shown here is derived from an EMBL/GenBank/DDBJ whole genome shotgun (WGS) entry which is preliminary data.</text>
</comment>
<dbReference type="InterPro" id="IPR002481">
    <property type="entry name" value="FUR"/>
</dbReference>
<dbReference type="Gene3D" id="1.10.10.10">
    <property type="entry name" value="Winged helix-like DNA-binding domain superfamily/Winged helix DNA-binding domain"/>
    <property type="match status" value="1"/>
</dbReference>
<organism evidence="1 2">
    <name type="scientific">Paenibacillus alginolyticus</name>
    <dbReference type="NCBI Taxonomy" id="59839"/>
    <lineage>
        <taxon>Bacteria</taxon>
        <taxon>Bacillati</taxon>
        <taxon>Bacillota</taxon>
        <taxon>Bacilli</taxon>
        <taxon>Bacillales</taxon>
        <taxon>Paenibacillaceae</taxon>
        <taxon>Paenibacillus</taxon>
    </lineage>
</organism>
<protein>
    <submittedName>
        <fullName evidence="1">Transcriptional repressor</fullName>
    </submittedName>
</protein>
<accession>A0ABT4GIE4</accession>